<dbReference type="InterPro" id="IPR006689">
    <property type="entry name" value="Small_GTPase_ARF/SAR"/>
</dbReference>
<dbReference type="Proteomes" id="UP000265618">
    <property type="component" value="Unassembled WGS sequence"/>
</dbReference>
<dbReference type="OrthoDB" id="2011769at2759"/>
<dbReference type="InterPro" id="IPR027417">
    <property type="entry name" value="P-loop_NTPase"/>
</dbReference>
<protein>
    <submittedName>
        <fullName evidence="4">Small GTPase superfamily, ARF/SAR type</fullName>
    </submittedName>
</protein>
<dbReference type="GO" id="GO:0005525">
    <property type="term" value="F:GTP binding"/>
    <property type="evidence" value="ECO:0007669"/>
    <property type="project" value="UniProtKB-KW"/>
</dbReference>
<dbReference type="AlphaFoldDB" id="A0A9K3D4K9"/>
<feature type="non-terminal residue" evidence="4">
    <location>
        <position position="1"/>
    </location>
</feature>
<keyword evidence="1 3" id="KW-0547">Nucleotide-binding</keyword>
<dbReference type="SUPFAM" id="SSF52540">
    <property type="entry name" value="P-loop containing nucleoside triphosphate hydrolases"/>
    <property type="match status" value="1"/>
</dbReference>
<dbReference type="EMBL" id="BDIP01004581">
    <property type="protein sequence ID" value="GIQ88983.1"/>
    <property type="molecule type" value="Genomic_DNA"/>
</dbReference>
<keyword evidence="5" id="KW-1185">Reference proteome</keyword>
<feature type="binding site" evidence="3">
    <location>
        <begin position="40"/>
        <end position="43"/>
    </location>
    <ligand>
        <name>GTP</name>
        <dbReference type="ChEBI" id="CHEBI:37565"/>
    </ligand>
</feature>
<organism evidence="4 5">
    <name type="scientific">Kipferlia bialata</name>
    <dbReference type="NCBI Taxonomy" id="797122"/>
    <lineage>
        <taxon>Eukaryota</taxon>
        <taxon>Metamonada</taxon>
        <taxon>Carpediemonas-like organisms</taxon>
        <taxon>Kipferlia</taxon>
    </lineage>
</organism>
<comment type="caution">
    <text evidence="4">The sequence shown here is derived from an EMBL/GenBank/DDBJ whole genome shotgun (WGS) entry which is preliminary data.</text>
</comment>
<reference evidence="4 5" key="1">
    <citation type="journal article" date="2018" name="PLoS ONE">
        <title>The draft genome of Kipferlia bialata reveals reductive genome evolution in fornicate parasites.</title>
        <authorList>
            <person name="Tanifuji G."/>
            <person name="Takabayashi S."/>
            <person name="Kume K."/>
            <person name="Takagi M."/>
            <person name="Nakayama T."/>
            <person name="Kamikawa R."/>
            <person name="Inagaki Y."/>
            <person name="Hashimoto T."/>
        </authorList>
    </citation>
    <scope>NUCLEOTIDE SEQUENCE [LARGE SCALE GENOMIC DNA]</scope>
    <source>
        <strain evidence="4">NY0173</strain>
    </source>
</reference>
<evidence type="ECO:0000313" key="4">
    <source>
        <dbReference type="EMBL" id="GIQ88983.1"/>
    </source>
</evidence>
<accession>A0A9K3D4K9</accession>
<dbReference type="Pfam" id="PF00025">
    <property type="entry name" value="Arf"/>
    <property type="match status" value="1"/>
</dbReference>
<dbReference type="PANTHER" id="PTHR45732:SF7">
    <property type="entry name" value="ADP-RIBOSYLATION FACTOR-LIKE PROTEIN 8"/>
    <property type="match status" value="1"/>
</dbReference>
<evidence type="ECO:0000256" key="2">
    <source>
        <dbReference type="ARBA" id="ARBA00023134"/>
    </source>
</evidence>
<gene>
    <name evidence="4" type="ORF">KIPB_011346</name>
</gene>
<evidence type="ECO:0000256" key="3">
    <source>
        <dbReference type="PIRSR" id="PIRSR606689-1"/>
    </source>
</evidence>
<evidence type="ECO:0000256" key="1">
    <source>
        <dbReference type="ARBA" id="ARBA00022741"/>
    </source>
</evidence>
<dbReference type="PANTHER" id="PTHR45732">
    <property type="entry name" value="ADP-RIBOSYLATION FACTOR-LIKE PROTEIN 8"/>
    <property type="match status" value="1"/>
</dbReference>
<evidence type="ECO:0000313" key="5">
    <source>
        <dbReference type="Proteomes" id="UP000265618"/>
    </source>
</evidence>
<proteinExistence type="predicted"/>
<keyword evidence="2 3" id="KW-0342">GTP-binding</keyword>
<name>A0A9K3D4K9_9EUKA</name>
<dbReference type="GO" id="GO:0003924">
    <property type="term" value="F:GTPase activity"/>
    <property type="evidence" value="ECO:0007669"/>
    <property type="project" value="InterPro"/>
</dbReference>
<dbReference type="Gene3D" id="3.40.50.300">
    <property type="entry name" value="P-loop containing nucleotide triphosphate hydrolases"/>
    <property type="match status" value="1"/>
</dbReference>
<sequence>VVVYVVDSANPEAIPESRRELHGIMAKQGLERVPLLVLGNKNDLNPHLEECALRTQLDLDSLAANRELACYSVSSKNQNNLKVVLRWLQAHAKKK</sequence>